<dbReference type="EMBL" id="CP077302">
    <property type="protein sequence ID" value="QXB18353.1"/>
    <property type="molecule type" value="Genomic_DNA"/>
</dbReference>
<accession>A0AAP6XL00</accession>
<evidence type="ECO:0000313" key="3">
    <source>
        <dbReference type="Proteomes" id="UP000591626"/>
    </source>
</evidence>
<dbReference type="GeneID" id="92750686"/>
<organism evidence="1 3">
    <name type="scientific">Corynebacterium coyleae</name>
    <dbReference type="NCBI Taxonomy" id="53374"/>
    <lineage>
        <taxon>Bacteria</taxon>
        <taxon>Bacillati</taxon>
        <taxon>Actinomycetota</taxon>
        <taxon>Actinomycetes</taxon>
        <taxon>Mycobacteriales</taxon>
        <taxon>Corynebacteriaceae</taxon>
        <taxon>Corynebacterium</taxon>
    </lineage>
</organism>
<gene>
    <name evidence="1" type="ORF">HC138_07965</name>
    <name evidence="2" type="ORF">I6L55_10860</name>
</gene>
<evidence type="ECO:0000313" key="4">
    <source>
        <dbReference type="Proteomes" id="UP000683520"/>
    </source>
</evidence>
<name>A0AAP6XL00_9CORY</name>
<reference evidence="1 3" key="1">
    <citation type="submission" date="2020-03" db="EMBL/GenBank/DDBJ databases">
        <title>Draft genome sequences of bacterial isolates from the female urobiome.</title>
        <authorList>
            <person name="Miller-Ensminger T."/>
            <person name="Wolfe A.J."/>
            <person name="Putonti C."/>
        </authorList>
    </citation>
    <scope>NUCLEOTIDE SEQUENCE [LARGE SCALE GENOMIC DNA]</scope>
    <source>
        <strain evidence="1 3">UMB8490</strain>
    </source>
</reference>
<reference evidence="2 4" key="2">
    <citation type="submission" date="2021-06" db="EMBL/GenBank/DDBJ databases">
        <title>FDA dAtabase for Regulatory Grade micrObial Sequences (FDA-ARGOS): Supporting development and validation of Infectious Disease Dx tests.</title>
        <authorList>
            <person name="Sproer C."/>
            <person name="Gronow S."/>
            <person name="Severitt S."/>
            <person name="Schroder I."/>
            <person name="Tallon L."/>
            <person name="Sadzewicz L."/>
            <person name="Zhao X."/>
            <person name="Boylan J."/>
            <person name="Ott S."/>
            <person name="Bowen H."/>
            <person name="Vavikolanu K."/>
            <person name="Mehta A."/>
            <person name="Aluvathingal J."/>
            <person name="Nadendla S."/>
            <person name="Lowell S."/>
            <person name="Myers T."/>
            <person name="Yan Y."/>
        </authorList>
    </citation>
    <scope>NUCLEOTIDE SEQUENCE [LARGE SCALE GENOMIC DNA]</scope>
    <source>
        <strain evidence="2 4">FDAARGOS 1425</strain>
    </source>
</reference>
<proteinExistence type="predicted"/>
<evidence type="ECO:0000313" key="2">
    <source>
        <dbReference type="EMBL" id="QXB18353.1"/>
    </source>
</evidence>
<dbReference type="GO" id="GO:0016020">
    <property type="term" value="C:membrane"/>
    <property type="evidence" value="ECO:0007669"/>
    <property type="project" value="InterPro"/>
</dbReference>
<dbReference type="InterPro" id="IPR021522">
    <property type="entry name" value="MctB"/>
</dbReference>
<sequence length="284" mass="28769">MGKQKGTGGLVTAGLCWGLALGVVLGASVLAPAIPGGPDLFNGAFLSDIDRNANGDGAEEPTKESSEAQQRLDAADALLGSESVSIVSGALKEVPVAIVRTHTAADIDVDSVRWLLNAAGASDAGELKLTEKFTSQNSADELSTVIASTLPSGAQLSVENRSPGTHAGESLASIMLIDPETKEAPAQASDRKIVIDTLQQSGFVETKGEIVPAEAVVIVDGASGDAGGDFGAKLVQDLAEALGHAGKTVLTSQDIAPKELRGVTTVGNVSYESGRISSVLAVAE</sequence>
<dbReference type="GO" id="GO:0055070">
    <property type="term" value="P:copper ion homeostasis"/>
    <property type="evidence" value="ECO:0007669"/>
    <property type="project" value="InterPro"/>
</dbReference>
<keyword evidence="4" id="KW-1185">Reference proteome</keyword>
<dbReference type="EMBL" id="JAAUVV010000014">
    <property type="protein sequence ID" value="NJJ04281.1"/>
    <property type="molecule type" value="Genomic_DNA"/>
</dbReference>
<dbReference type="Proteomes" id="UP000683520">
    <property type="component" value="Chromosome"/>
</dbReference>
<dbReference type="AlphaFoldDB" id="A0AAP6XL00"/>
<dbReference type="Pfam" id="PF11382">
    <property type="entry name" value="MctB"/>
    <property type="match status" value="1"/>
</dbReference>
<dbReference type="RefSeq" id="WP_083279531.1">
    <property type="nucleotide sequence ID" value="NZ_CP047198.1"/>
</dbReference>
<dbReference type="Proteomes" id="UP000591626">
    <property type="component" value="Unassembled WGS sequence"/>
</dbReference>
<evidence type="ECO:0000313" key="1">
    <source>
        <dbReference type="EMBL" id="NJJ04281.1"/>
    </source>
</evidence>
<protein>
    <submittedName>
        <fullName evidence="1">Copper transporter</fullName>
    </submittedName>
</protein>